<dbReference type="RefSeq" id="WP_066239296.1">
    <property type="nucleotide sequence ID" value="NZ_LSGP01000013.1"/>
</dbReference>
<keyword evidence="3" id="KW-1185">Reference proteome</keyword>
<gene>
    <name evidence="2" type="ORF">AXX12_03815</name>
</gene>
<accession>A0A154BTL4</accession>
<dbReference type="AlphaFoldDB" id="A0A154BTL4"/>
<proteinExistence type="predicted"/>
<name>A0A154BTL4_ANASB</name>
<sequence>MNIRSIDLQVLIPHATEVSKIQHTANQQTASQQHDFASQWQKISQDRQQQVQTINQSEGGKIKEKKEAQDKRRDQGRTKEQAQRKDDRVQLPHAPQAFPDTSLGHTIDIKT</sequence>
<evidence type="ECO:0000256" key="1">
    <source>
        <dbReference type="SAM" id="MobiDB-lite"/>
    </source>
</evidence>
<feature type="compositionally biased region" description="Polar residues" evidence="1">
    <location>
        <begin position="22"/>
        <end position="58"/>
    </location>
</feature>
<dbReference type="OrthoDB" id="1683475at2"/>
<organism evidence="2 3">
    <name type="scientific">Anaerosporomusa subterranea</name>
    <dbReference type="NCBI Taxonomy" id="1794912"/>
    <lineage>
        <taxon>Bacteria</taxon>
        <taxon>Bacillati</taxon>
        <taxon>Bacillota</taxon>
        <taxon>Negativicutes</taxon>
        <taxon>Acetonemataceae</taxon>
        <taxon>Anaerosporomusa</taxon>
    </lineage>
</organism>
<dbReference type="Proteomes" id="UP000076268">
    <property type="component" value="Unassembled WGS sequence"/>
</dbReference>
<dbReference type="EMBL" id="LSGP01000013">
    <property type="protein sequence ID" value="KYZ77269.1"/>
    <property type="molecule type" value="Genomic_DNA"/>
</dbReference>
<feature type="region of interest" description="Disordered" evidence="1">
    <location>
        <begin position="22"/>
        <end position="111"/>
    </location>
</feature>
<protein>
    <submittedName>
        <fullName evidence="2">Uncharacterized protein</fullName>
    </submittedName>
</protein>
<dbReference type="STRING" id="1794912.AXX12_03815"/>
<evidence type="ECO:0000313" key="3">
    <source>
        <dbReference type="Proteomes" id="UP000076268"/>
    </source>
</evidence>
<comment type="caution">
    <text evidence="2">The sequence shown here is derived from an EMBL/GenBank/DDBJ whole genome shotgun (WGS) entry which is preliminary data.</text>
</comment>
<evidence type="ECO:0000313" key="2">
    <source>
        <dbReference type="EMBL" id="KYZ77269.1"/>
    </source>
</evidence>
<reference evidence="2 3" key="1">
    <citation type="submission" date="2016-02" db="EMBL/GenBank/DDBJ databases">
        <title>Anaerosporomusa subterraneum gen. nov., sp. nov., a spore-forming obligate anaerobe isolated from saprolite.</title>
        <authorList>
            <person name="Choi J.K."/>
            <person name="Shah M."/>
            <person name="Yee N."/>
        </authorList>
    </citation>
    <scope>NUCLEOTIDE SEQUENCE [LARGE SCALE GENOMIC DNA]</scope>
    <source>
        <strain evidence="2 3">RU4</strain>
    </source>
</reference>
<feature type="compositionally biased region" description="Basic and acidic residues" evidence="1">
    <location>
        <begin position="60"/>
        <end position="90"/>
    </location>
</feature>